<dbReference type="GO" id="GO:0004792">
    <property type="term" value="F:thiosulfate-cyanide sulfurtransferase activity"/>
    <property type="evidence" value="ECO:0007669"/>
    <property type="project" value="TreeGrafter"/>
</dbReference>
<dbReference type="InterPro" id="IPR036873">
    <property type="entry name" value="Rhodanese-like_dom_sf"/>
</dbReference>
<dbReference type="RefSeq" id="WP_209402418.1">
    <property type="nucleotide sequence ID" value="NZ_JAGIYQ010000002.1"/>
</dbReference>
<accession>A0A940SJE9</accession>
<dbReference type="InterPro" id="IPR045078">
    <property type="entry name" value="TST/MPST-like"/>
</dbReference>
<protein>
    <submittedName>
        <fullName evidence="4">Sulfurtransferase</fullName>
    </submittedName>
</protein>
<keyword evidence="2" id="KW-0677">Repeat</keyword>
<evidence type="ECO:0000313" key="4">
    <source>
        <dbReference type="EMBL" id="MBP0724158.1"/>
    </source>
</evidence>
<dbReference type="AlphaFoldDB" id="A0A940SJE9"/>
<proteinExistence type="predicted"/>
<dbReference type="SUPFAM" id="SSF52821">
    <property type="entry name" value="Rhodanese/Cell cycle control phosphatase"/>
    <property type="match status" value="2"/>
</dbReference>
<dbReference type="Proteomes" id="UP000682134">
    <property type="component" value="Unassembled WGS sequence"/>
</dbReference>
<feature type="domain" description="Rhodanese" evidence="3">
    <location>
        <begin position="164"/>
        <end position="274"/>
    </location>
</feature>
<dbReference type="CDD" id="cd01448">
    <property type="entry name" value="TST_Repeat_1"/>
    <property type="match status" value="1"/>
</dbReference>
<reference evidence="4" key="1">
    <citation type="submission" date="2021-04" db="EMBL/GenBank/DDBJ databases">
        <title>Genome seq and assembly of Bacillus sp.</title>
        <authorList>
            <person name="Chhetri G."/>
        </authorList>
    </citation>
    <scope>NUCLEOTIDE SEQUENCE</scope>
    <source>
        <strain evidence="4">RG28</strain>
    </source>
</reference>
<dbReference type="Gene3D" id="3.40.250.10">
    <property type="entry name" value="Rhodanese-like domain"/>
    <property type="match status" value="2"/>
</dbReference>
<comment type="caution">
    <text evidence="4">The sequence shown here is derived from an EMBL/GenBank/DDBJ whole genome shotgun (WGS) entry which is preliminary data.</text>
</comment>
<evidence type="ECO:0000256" key="2">
    <source>
        <dbReference type="ARBA" id="ARBA00022737"/>
    </source>
</evidence>
<dbReference type="PANTHER" id="PTHR11364">
    <property type="entry name" value="THIOSULFATE SULFERTANSFERASE"/>
    <property type="match status" value="1"/>
</dbReference>
<feature type="domain" description="Rhodanese" evidence="3">
    <location>
        <begin position="15"/>
        <end position="134"/>
    </location>
</feature>
<dbReference type="SMART" id="SM00450">
    <property type="entry name" value="RHOD"/>
    <property type="match status" value="2"/>
</dbReference>
<name>A0A940SJE9_9BACI</name>
<keyword evidence="5" id="KW-1185">Reference proteome</keyword>
<sequence>MKYFISASTAYTLSKNKHVKFLDCRFDLNNPKFGREEYHKSHIPFAQYIDLNENLSGAIEQHGGRHPLPDLNTFCDYLGSIGVSNDSIIICYDSGTHENAARCLMLLKLIGHETMFILNGGIDSWVKNHLPTTSEIIQMDPINYRLRQTESYIVDHQVVRKGFEDDNTELIDSREDIRYRGEYEPIDAIAGHIPTAVNYFWKNTLNDEGLFKNKIELQEHFSPISNDKEIIVYCGSGVTGCVNVLALEEAGYQKVKLYAGSYSDWISYSENAIEKK</sequence>
<gene>
    <name evidence="4" type="ORF">J5Y03_03045</name>
</gene>
<evidence type="ECO:0000313" key="5">
    <source>
        <dbReference type="Proteomes" id="UP000682134"/>
    </source>
</evidence>
<organism evidence="4 5">
    <name type="scientific">Gottfriedia endophytica</name>
    <dbReference type="NCBI Taxonomy" id="2820819"/>
    <lineage>
        <taxon>Bacteria</taxon>
        <taxon>Bacillati</taxon>
        <taxon>Bacillota</taxon>
        <taxon>Bacilli</taxon>
        <taxon>Bacillales</taxon>
        <taxon>Bacillaceae</taxon>
        <taxon>Gottfriedia</taxon>
    </lineage>
</organism>
<keyword evidence="1" id="KW-0808">Transferase</keyword>
<dbReference type="EMBL" id="JAGIYQ010000002">
    <property type="protein sequence ID" value="MBP0724158.1"/>
    <property type="molecule type" value="Genomic_DNA"/>
</dbReference>
<dbReference type="InterPro" id="IPR001763">
    <property type="entry name" value="Rhodanese-like_dom"/>
</dbReference>
<evidence type="ECO:0000256" key="1">
    <source>
        <dbReference type="ARBA" id="ARBA00022679"/>
    </source>
</evidence>
<evidence type="ECO:0000259" key="3">
    <source>
        <dbReference type="PROSITE" id="PS50206"/>
    </source>
</evidence>
<dbReference type="CDD" id="cd01449">
    <property type="entry name" value="TST_Repeat_2"/>
    <property type="match status" value="1"/>
</dbReference>
<dbReference type="Pfam" id="PF00581">
    <property type="entry name" value="Rhodanese"/>
    <property type="match status" value="2"/>
</dbReference>
<dbReference type="PANTHER" id="PTHR11364:SF27">
    <property type="entry name" value="SULFURTRANSFERASE"/>
    <property type="match status" value="1"/>
</dbReference>
<dbReference type="PROSITE" id="PS50206">
    <property type="entry name" value="RHODANESE_3"/>
    <property type="match status" value="2"/>
</dbReference>